<evidence type="ECO:0000313" key="3">
    <source>
        <dbReference type="EMBL" id="SDD54694.1"/>
    </source>
</evidence>
<feature type="region of interest" description="Disordered" evidence="1">
    <location>
        <begin position="82"/>
        <end position="149"/>
    </location>
</feature>
<dbReference type="OrthoDB" id="1034776at2"/>
<reference evidence="3 4" key="1">
    <citation type="submission" date="2016-10" db="EMBL/GenBank/DDBJ databases">
        <authorList>
            <person name="de Groot N.N."/>
        </authorList>
    </citation>
    <scope>NUCLEOTIDE SEQUENCE [LARGE SCALE GENOMIC DNA]</scope>
    <source>
        <strain evidence="3 4">DSM 16957</strain>
    </source>
</reference>
<dbReference type="Pfam" id="PF04994">
    <property type="entry name" value="TfoX_C"/>
    <property type="match status" value="1"/>
</dbReference>
<evidence type="ECO:0000259" key="2">
    <source>
        <dbReference type="Pfam" id="PF04994"/>
    </source>
</evidence>
<dbReference type="RefSeq" id="WP_091241303.1">
    <property type="nucleotide sequence ID" value="NZ_FNAG01000003.1"/>
</dbReference>
<dbReference type="PANTHER" id="PTHR36121:SF1">
    <property type="entry name" value="PROTEIN SXY"/>
    <property type="match status" value="1"/>
</dbReference>
<dbReference type="EMBL" id="FNAG01000003">
    <property type="protein sequence ID" value="SDD54694.1"/>
    <property type="molecule type" value="Genomic_DNA"/>
</dbReference>
<dbReference type="STRING" id="265719.SAMN04488509_103166"/>
<organism evidence="3 4">
    <name type="scientific">Aquimonas voraii</name>
    <dbReference type="NCBI Taxonomy" id="265719"/>
    <lineage>
        <taxon>Bacteria</taxon>
        <taxon>Pseudomonadati</taxon>
        <taxon>Pseudomonadota</taxon>
        <taxon>Gammaproteobacteria</taxon>
        <taxon>Lysobacterales</taxon>
        <taxon>Lysobacteraceae</taxon>
        <taxon>Aquimonas</taxon>
    </lineage>
</organism>
<dbReference type="Gene3D" id="1.10.150.20">
    <property type="entry name" value="5' to 3' exonuclease, C-terminal subdomain"/>
    <property type="match status" value="1"/>
</dbReference>
<keyword evidence="4" id="KW-1185">Reference proteome</keyword>
<dbReference type="PANTHER" id="PTHR36121">
    <property type="entry name" value="PROTEIN SXY"/>
    <property type="match status" value="1"/>
</dbReference>
<feature type="domain" description="TfoX C-terminal" evidence="2">
    <location>
        <begin position="5"/>
        <end position="78"/>
    </location>
</feature>
<accession>A0A1G6VMC9</accession>
<dbReference type="InterPro" id="IPR047525">
    <property type="entry name" value="TfoX-like"/>
</dbReference>
<protein>
    <submittedName>
        <fullName evidence="3">TfoX C-terminal domain-containing protein</fullName>
    </submittedName>
</protein>
<evidence type="ECO:0000313" key="4">
    <source>
        <dbReference type="Proteomes" id="UP000199603"/>
    </source>
</evidence>
<dbReference type="AlphaFoldDB" id="A0A1G6VMC9"/>
<name>A0A1G6VMC9_9GAMM</name>
<proteinExistence type="predicted"/>
<feature type="compositionally biased region" description="Basic and acidic residues" evidence="1">
    <location>
        <begin position="136"/>
        <end position="149"/>
    </location>
</feature>
<sequence>MSGDRLRNVGPKSAAWLRQVGIRTPEDLVAAGAVGAFMKVKRAGFKPSLNLLYSLEGALLGCHWQQVPEERRQQMAAEVEKLSELLPDPKKKRPGGPVTYSEGPAMQRENSEDERGPELSFGFDDPYGGSEGGDSAGHDGGHDGGHGSD</sequence>
<dbReference type="InterPro" id="IPR007077">
    <property type="entry name" value="TfoX_C"/>
</dbReference>
<dbReference type="Proteomes" id="UP000199603">
    <property type="component" value="Unassembled WGS sequence"/>
</dbReference>
<evidence type="ECO:0000256" key="1">
    <source>
        <dbReference type="SAM" id="MobiDB-lite"/>
    </source>
</evidence>
<gene>
    <name evidence="3" type="ORF">SAMN04488509_103166</name>
</gene>